<accession>A0A1I2EEB0</accession>
<evidence type="ECO:0000259" key="2">
    <source>
        <dbReference type="PROSITE" id="PS50987"/>
    </source>
</evidence>
<dbReference type="PANTHER" id="PTHR38600:SF1">
    <property type="entry name" value="TRANSCRIPTIONAL REGULATORY PROTEIN"/>
    <property type="match status" value="1"/>
</dbReference>
<dbReference type="Gene3D" id="3.30.530.20">
    <property type="match status" value="1"/>
</dbReference>
<evidence type="ECO:0000256" key="1">
    <source>
        <dbReference type="ARBA" id="ARBA00006817"/>
    </source>
</evidence>
<dbReference type="EMBL" id="FOMS01000022">
    <property type="protein sequence ID" value="SFE91282.1"/>
    <property type="molecule type" value="Genomic_DNA"/>
</dbReference>
<evidence type="ECO:0000313" key="3">
    <source>
        <dbReference type="EMBL" id="SFE91282.1"/>
    </source>
</evidence>
<comment type="similarity">
    <text evidence="1">Belongs to the AHA1 family.</text>
</comment>
<dbReference type="InterPro" id="IPR011991">
    <property type="entry name" value="ArsR-like_HTH"/>
</dbReference>
<dbReference type="PRINTS" id="PR00778">
    <property type="entry name" value="HTHARSR"/>
</dbReference>
<dbReference type="InterPro" id="IPR023393">
    <property type="entry name" value="START-like_dom_sf"/>
</dbReference>
<evidence type="ECO:0000313" key="4">
    <source>
        <dbReference type="Proteomes" id="UP000325289"/>
    </source>
</evidence>
<sequence length="269" mass="30649">MQANTCLLSRMADAPNDGDKVFRALSDPTRRRLLDRLHMKNGCTLTELCVAMDMTRQSVTQHLGLLEDANLISTARQGREKFHFLNPVPLHDVYERWVRKFETDRLALLYDLKHHLERREEMTDKSASFVYVTYIRTTPDKVYEAITTPGITRRYWGHENVSDWTPGATWEHIRANEERPVDIVGRVVQAEPPHRLVVTWSAASKADDPDEESRVTFDIEGQEDGTVRLTVTHDQLQPGSGMAQGISKGWPLVLSSMKSFLETGTGMDL</sequence>
<dbReference type="SUPFAM" id="SSF55961">
    <property type="entry name" value="Bet v1-like"/>
    <property type="match status" value="1"/>
</dbReference>
<dbReference type="PROSITE" id="PS50987">
    <property type="entry name" value="HTH_ARSR_2"/>
    <property type="match status" value="1"/>
</dbReference>
<feature type="domain" description="HTH arsR-type" evidence="2">
    <location>
        <begin position="10"/>
        <end position="105"/>
    </location>
</feature>
<dbReference type="Pfam" id="PF08327">
    <property type="entry name" value="AHSA1"/>
    <property type="match status" value="1"/>
</dbReference>
<dbReference type="Pfam" id="PF12840">
    <property type="entry name" value="HTH_20"/>
    <property type="match status" value="1"/>
</dbReference>
<dbReference type="SMART" id="SM00418">
    <property type="entry name" value="HTH_ARSR"/>
    <property type="match status" value="1"/>
</dbReference>
<name>A0A1I2EEB0_9RHOB</name>
<reference evidence="3 4" key="1">
    <citation type="submission" date="2016-10" db="EMBL/GenBank/DDBJ databases">
        <authorList>
            <person name="Varghese N."/>
            <person name="Submissions S."/>
        </authorList>
    </citation>
    <scope>NUCLEOTIDE SEQUENCE [LARGE SCALE GENOMIC DNA]</scope>
    <source>
        <strain evidence="4">YIM D21,KCTC 23444,ACCC 10710</strain>
    </source>
</reference>
<dbReference type="CDD" id="cd00090">
    <property type="entry name" value="HTH_ARSR"/>
    <property type="match status" value="1"/>
</dbReference>
<protein>
    <submittedName>
        <fullName evidence="3">Uncharacterized conserved protein YndB, AHSA1/START domain</fullName>
    </submittedName>
</protein>
<dbReference type="GO" id="GO:0003700">
    <property type="term" value="F:DNA-binding transcription factor activity"/>
    <property type="evidence" value="ECO:0007669"/>
    <property type="project" value="InterPro"/>
</dbReference>
<keyword evidence="4" id="KW-1185">Reference proteome</keyword>
<dbReference type="Proteomes" id="UP000325289">
    <property type="component" value="Unassembled WGS sequence"/>
</dbReference>
<dbReference type="NCBIfam" id="NF033788">
    <property type="entry name" value="HTH_metalloreg"/>
    <property type="match status" value="1"/>
</dbReference>
<dbReference type="PANTHER" id="PTHR38600">
    <property type="entry name" value="TRANSCRIPTIONAL REGULATORY PROTEIN"/>
    <property type="match status" value="1"/>
</dbReference>
<dbReference type="AlphaFoldDB" id="A0A1I2EEB0"/>
<dbReference type="InterPro" id="IPR036388">
    <property type="entry name" value="WH-like_DNA-bd_sf"/>
</dbReference>
<gene>
    <name evidence="3" type="ORF">SAMN04515678_12235</name>
</gene>
<dbReference type="InterPro" id="IPR013538">
    <property type="entry name" value="ASHA1/2-like_C"/>
</dbReference>
<dbReference type="InterPro" id="IPR001845">
    <property type="entry name" value="HTH_ArsR_DNA-bd_dom"/>
</dbReference>
<dbReference type="Gene3D" id="1.10.10.10">
    <property type="entry name" value="Winged helix-like DNA-binding domain superfamily/Winged helix DNA-binding domain"/>
    <property type="match status" value="1"/>
</dbReference>
<dbReference type="InterPro" id="IPR036390">
    <property type="entry name" value="WH_DNA-bd_sf"/>
</dbReference>
<proteinExistence type="inferred from homology"/>
<organism evidence="3 4">
    <name type="scientific">Roseivivax sediminis</name>
    <dbReference type="NCBI Taxonomy" id="936889"/>
    <lineage>
        <taxon>Bacteria</taxon>
        <taxon>Pseudomonadati</taxon>
        <taxon>Pseudomonadota</taxon>
        <taxon>Alphaproteobacteria</taxon>
        <taxon>Rhodobacterales</taxon>
        <taxon>Roseobacteraceae</taxon>
        <taxon>Roseivivax</taxon>
    </lineage>
</organism>
<dbReference type="SUPFAM" id="SSF46785">
    <property type="entry name" value="Winged helix' DNA-binding domain"/>
    <property type="match status" value="1"/>
</dbReference>
<dbReference type="CDD" id="cd08893">
    <property type="entry name" value="SRPBCC_CalC_Aha1-like_GntR-HTH"/>
    <property type="match status" value="1"/>
</dbReference>